<dbReference type="AlphaFoldDB" id="A0A323TMY9"/>
<dbReference type="InterPro" id="IPR050856">
    <property type="entry name" value="Biotin_carboxylase_complex"/>
</dbReference>
<dbReference type="Proteomes" id="UP000248214">
    <property type="component" value="Unassembled WGS sequence"/>
</dbReference>
<protein>
    <submittedName>
        <fullName evidence="8">Biotin carboxylase</fullName>
    </submittedName>
</protein>
<evidence type="ECO:0000256" key="5">
    <source>
        <dbReference type="PROSITE-ProRule" id="PRU00409"/>
    </source>
</evidence>
<dbReference type="SMART" id="SM00878">
    <property type="entry name" value="Biotin_carb_C"/>
    <property type="match status" value="1"/>
</dbReference>
<evidence type="ECO:0000256" key="4">
    <source>
        <dbReference type="ARBA" id="ARBA00023267"/>
    </source>
</evidence>
<evidence type="ECO:0000313" key="8">
    <source>
        <dbReference type="EMBL" id="PYZ94083.1"/>
    </source>
</evidence>
<dbReference type="GO" id="GO:0005524">
    <property type="term" value="F:ATP binding"/>
    <property type="evidence" value="ECO:0007669"/>
    <property type="project" value="UniProtKB-UniRule"/>
</dbReference>
<keyword evidence="1" id="KW-0436">Ligase</keyword>
<gene>
    <name evidence="8" type="ORF">CR194_00645</name>
</gene>
<organism evidence="8 9">
    <name type="scientific">Salipaludibacillus keqinensis</name>
    <dbReference type="NCBI Taxonomy" id="2045207"/>
    <lineage>
        <taxon>Bacteria</taxon>
        <taxon>Bacillati</taxon>
        <taxon>Bacillota</taxon>
        <taxon>Bacilli</taxon>
        <taxon>Bacillales</taxon>
        <taxon>Bacillaceae</taxon>
    </lineage>
</organism>
<dbReference type="EMBL" id="PDOD01000001">
    <property type="protein sequence ID" value="PYZ94083.1"/>
    <property type="molecule type" value="Genomic_DNA"/>
</dbReference>
<name>A0A323TMY9_9BACI</name>
<dbReference type="OrthoDB" id="9807469at2"/>
<dbReference type="InterPro" id="IPR011764">
    <property type="entry name" value="Biotin_carboxylation_dom"/>
</dbReference>
<dbReference type="FunFam" id="3.30.1490.20:FF:000003">
    <property type="entry name" value="acetyl-CoA carboxylase isoform X1"/>
    <property type="match status" value="1"/>
</dbReference>
<dbReference type="GO" id="GO:0016874">
    <property type="term" value="F:ligase activity"/>
    <property type="evidence" value="ECO:0007669"/>
    <property type="project" value="UniProtKB-KW"/>
</dbReference>
<feature type="domain" description="ATP-grasp" evidence="6">
    <location>
        <begin position="120"/>
        <end position="317"/>
    </location>
</feature>
<dbReference type="PROSITE" id="PS50975">
    <property type="entry name" value="ATP_GRASP"/>
    <property type="match status" value="1"/>
</dbReference>
<evidence type="ECO:0000256" key="1">
    <source>
        <dbReference type="ARBA" id="ARBA00022598"/>
    </source>
</evidence>
<dbReference type="GO" id="GO:0046872">
    <property type="term" value="F:metal ion binding"/>
    <property type="evidence" value="ECO:0007669"/>
    <property type="project" value="InterPro"/>
</dbReference>
<dbReference type="PROSITE" id="PS50979">
    <property type="entry name" value="BC"/>
    <property type="match status" value="1"/>
</dbReference>
<dbReference type="SUPFAM" id="SSF52440">
    <property type="entry name" value="PreATP-grasp domain"/>
    <property type="match status" value="1"/>
</dbReference>
<evidence type="ECO:0000259" key="6">
    <source>
        <dbReference type="PROSITE" id="PS50975"/>
    </source>
</evidence>
<keyword evidence="2 5" id="KW-0547">Nucleotide-binding</keyword>
<keyword evidence="4" id="KW-0092">Biotin</keyword>
<evidence type="ECO:0000259" key="7">
    <source>
        <dbReference type="PROSITE" id="PS50979"/>
    </source>
</evidence>
<dbReference type="Gene3D" id="3.30.470.20">
    <property type="entry name" value="ATP-grasp fold, B domain"/>
    <property type="match status" value="1"/>
</dbReference>
<evidence type="ECO:0000256" key="3">
    <source>
        <dbReference type="ARBA" id="ARBA00022840"/>
    </source>
</evidence>
<dbReference type="SUPFAM" id="SSF56059">
    <property type="entry name" value="Glutathione synthetase ATP-binding domain-like"/>
    <property type="match status" value="1"/>
</dbReference>
<dbReference type="PANTHER" id="PTHR18866">
    <property type="entry name" value="CARBOXYLASE:PYRUVATE/ACETYL-COA/PROPIONYL-COA CARBOXYLASE"/>
    <property type="match status" value="1"/>
</dbReference>
<reference evidence="8 9" key="1">
    <citation type="submission" date="2017-10" db="EMBL/GenBank/DDBJ databases">
        <title>Bacillus sp. nov., a halophilic bacterium isolated from a Keqin Lake.</title>
        <authorList>
            <person name="Wang H."/>
        </authorList>
    </citation>
    <scope>NUCLEOTIDE SEQUENCE [LARGE SCALE GENOMIC DNA]</scope>
    <source>
        <strain evidence="8 9">KQ-12</strain>
    </source>
</reference>
<dbReference type="InterPro" id="IPR005479">
    <property type="entry name" value="CPAse_ATP-bd"/>
</dbReference>
<dbReference type="PROSITE" id="PS00866">
    <property type="entry name" value="CPSASE_1"/>
    <property type="match status" value="1"/>
</dbReference>
<dbReference type="Pfam" id="PF00289">
    <property type="entry name" value="Biotin_carb_N"/>
    <property type="match status" value="1"/>
</dbReference>
<evidence type="ECO:0000313" key="9">
    <source>
        <dbReference type="Proteomes" id="UP000248214"/>
    </source>
</evidence>
<dbReference type="InterPro" id="IPR005482">
    <property type="entry name" value="Biotin_COase_C"/>
</dbReference>
<keyword evidence="9" id="KW-1185">Reference proteome</keyword>
<dbReference type="SUPFAM" id="SSF51246">
    <property type="entry name" value="Rudiment single hybrid motif"/>
    <property type="match status" value="1"/>
</dbReference>
<dbReference type="Pfam" id="PF02785">
    <property type="entry name" value="Biotin_carb_C"/>
    <property type="match status" value="1"/>
</dbReference>
<feature type="domain" description="Biotin carboxylation" evidence="7">
    <location>
        <begin position="1"/>
        <end position="443"/>
    </location>
</feature>
<dbReference type="Pfam" id="PF02786">
    <property type="entry name" value="CPSase_L_D2"/>
    <property type="match status" value="1"/>
</dbReference>
<dbReference type="InterPro" id="IPR011761">
    <property type="entry name" value="ATP-grasp"/>
</dbReference>
<sequence length="443" mass="49291">MIKKILIANRGEIACRIIKTCEKLGIQSVAIYSEADQYSMHVELASESYLVGGARVNESYLNQDNILNIAKKSGADAIHPGYGFLSEHAGFARRVIEEGMVFIGPTPEAIEQMGDKVQSREVMKQANVPVVPGVTLTDIEENTVIKACREIGFPIMVKAASGGGGIGMQKVDHEDEVMRAVQSVVKKSETFFGSSQIFLEKYIEKPRHIEAQIAGDDHGNIISLGSRDCSIQRRHQKIIEEAPAPHFSEQANHQLLNEAVKAGEALGYTNVGTVEFLVDDKENIYFLEMNTRLQVEHPVTEETTGIDLVEWQIRLSEKQMISTLNRRESKAVHAIEVRIYAEDPKTFFPSPGTISEWIFPEMEGIRYDFGVRSGTVVTPYYDPMIGKVIAYAGSRGACIELMNKCLSNATVEGIKTNIPMLLKSLEDHRFKEGNVTTHFVQQL</sequence>
<proteinExistence type="predicted"/>
<evidence type="ECO:0000256" key="2">
    <source>
        <dbReference type="ARBA" id="ARBA00022741"/>
    </source>
</evidence>
<accession>A0A323TMY9</accession>
<dbReference type="InterPro" id="IPR011054">
    <property type="entry name" value="Rudment_hybrid_motif"/>
</dbReference>
<comment type="caution">
    <text evidence="8">The sequence shown here is derived from an EMBL/GenBank/DDBJ whole genome shotgun (WGS) entry which is preliminary data.</text>
</comment>
<dbReference type="PROSITE" id="PS00867">
    <property type="entry name" value="CPSASE_2"/>
    <property type="match status" value="1"/>
</dbReference>
<dbReference type="FunFam" id="3.40.50.20:FF:000010">
    <property type="entry name" value="Propionyl-CoA carboxylase subunit alpha"/>
    <property type="match status" value="1"/>
</dbReference>
<dbReference type="InterPro" id="IPR005481">
    <property type="entry name" value="BC-like_N"/>
</dbReference>
<keyword evidence="3 5" id="KW-0067">ATP-binding</keyword>
<dbReference type="InterPro" id="IPR016185">
    <property type="entry name" value="PreATP-grasp_dom_sf"/>
</dbReference>
<dbReference type="PANTHER" id="PTHR18866:SF128">
    <property type="entry name" value="UREA AMIDOLYASE"/>
    <property type="match status" value="1"/>
</dbReference>
<dbReference type="RefSeq" id="WP_110607718.1">
    <property type="nucleotide sequence ID" value="NZ_PDOD01000001.1"/>
</dbReference>